<evidence type="ECO:0000259" key="10">
    <source>
        <dbReference type="PROSITE" id="PS50980"/>
    </source>
</evidence>
<dbReference type="EC" id="6.4.1.3" evidence="4"/>
<dbReference type="Pfam" id="PF01039">
    <property type="entry name" value="Carboxyl_trans"/>
    <property type="match status" value="1"/>
</dbReference>
<dbReference type="InterPro" id="IPR011762">
    <property type="entry name" value="COA_CT_N"/>
</dbReference>
<dbReference type="GO" id="GO:0006633">
    <property type="term" value="P:fatty acid biosynthetic process"/>
    <property type="evidence" value="ECO:0007669"/>
    <property type="project" value="InterPro"/>
</dbReference>
<dbReference type="FunFam" id="3.90.226.10:FF:000017">
    <property type="entry name" value="Propionyl-CoA carboxylase subunit beta 5"/>
    <property type="match status" value="1"/>
</dbReference>
<comment type="similarity">
    <text evidence="2">Belongs to the AccD/PCCB family.</text>
</comment>
<dbReference type="InterPro" id="IPR011763">
    <property type="entry name" value="COA_CT_C"/>
</dbReference>
<proteinExistence type="inferred from homology"/>
<evidence type="ECO:0000256" key="6">
    <source>
        <dbReference type="ARBA" id="ARBA00041138"/>
    </source>
</evidence>
<comment type="catalytic activity">
    <reaction evidence="8">
        <text>butanoyl-CoA + hydrogencarbonate + ATP = (2S)-ethylmalonyl-CoA + ADP + phosphate + H(+)</text>
        <dbReference type="Rhea" id="RHEA:59520"/>
        <dbReference type="ChEBI" id="CHEBI:15378"/>
        <dbReference type="ChEBI" id="CHEBI:17544"/>
        <dbReference type="ChEBI" id="CHEBI:30616"/>
        <dbReference type="ChEBI" id="CHEBI:43474"/>
        <dbReference type="ChEBI" id="CHEBI:57371"/>
        <dbReference type="ChEBI" id="CHEBI:60909"/>
        <dbReference type="ChEBI" id="CHEBI:456216"/>
    </reaction>
    <physiologicalReaction direction="left-to-right" evidence="8">
        <dbReference type="Rhea" id="RHEA:59521"/>
    </physiologicalReaction>
</comment>
<evidence type="ECO:0000256" key="7">
    <source>
        <dbReference type="ARBA" id="ARBA00042797"/>
    </source>
</evidence>
<evidence type="ECO:0000256" key="5">
    <source>
        <dbReference type="ARBA" id="ARBA00038567"/>
    </source>
</evidence>
<dbReference type="STRING" id="6205.A0A0R3X8F4"/>
<dbReference type="InterPro" id="IPR034733">
    <property type="entry name" value="AcCoA_carboxyl_beta"/>
</dbReference>
<dbReference type="GO" id="GO:0005739">
    <property type="term" value="C:mitochondrion"/>
    <property type="evidence" value="ECO:0007669"/>
    <property type="project" value="TreeGrafter"/>
</dbReference>
<evidence type="ECO:0000259" key="11">
    <source>
        <dbReference type="PROSITE" id="PS50989"/>
    </source>
</evidence>
<comment type="subunit">
    <text evidence="5">The holoenzyme is a dodecamer composed of 6 PCCA/alpha subunits and 6 PCCB/beta subunits.</text>
</comment>
<dbReference type="GO" id="GO:0003989">
    <property type="term" value="F:acetyl-CoA carboxylase activity"/>
    <property type="evidence" value="ECO:0007669"/>
    <property type="project" value="InterPro"/>
</dbReference>
<name>A0A0R3X8F4_HYDTA</name>
<evidence type="ECO:0000313" key="13">
    <source>
        <dbReference type="Proteomes" id="UP000274429"/>
    </source>
</evidence>
<evidence type="ECO:0000256" key="8">
    <source>
        <dbReference type="ARBA" id="ARBA00048208"/>
    </source>
</evidence>
<organism evidence="14">
    <name type="scientific">Hydatigena taeniaeformis</name>
    <name type="common">Feline tapeworm</name>
    <name type="synonym">Taenia taeniaeformis</name>
    <dbReference type="NCBI Taxonomy" id="6205"/>
    <lineage>
        <taxon>Eukaryota</taxon>
        <taxon>Metazoa</taxon>
        <taxon>Spiralia</taxon>
        <taxon>Lophotrochozoa</taxon>
        <taxon>Platyhelminthes</taxon>
        <taxon>Cestoda</taxon>
        <taxon>Eucestoda</taxon>
        <taxon>Cyclophyllidea</taxon>
        <taxon>Taeniidae</taxon>
        <taxon>Hydatigera</taxon>
    </lineage>
</organism>
<dbReference type="GO" id="GO:0009317">
    <property type="term" value="C:acetyl-CoA carboxylase complex"/>
    <property type="evidence" value="ECO:0007669"/>
    <property type="project" value="InterPro"/>
</dbReference>
<dbReference type="PRINTS" id="PR01070">
    <property type="entry name" value="ACCCTRFRASEB"/>
</dbReference>
<evidence type="ECO:0000256" key="9">
    <source>
        <dbReference type="ARBA" id="ARBA00049495"/>
    </source>
</evidence>
<evidence type="ECO:0000256" key="3">
    <source>
        <dbReference type="ARBA" id="ARBA00011842"/>
    </source>
</evidence>
<dbReference type="GO" id="GO:0004658">
    <property type="term" value="F:propionyl-CoA carboxylase activity"/>
    <property type="evidence" value="ECO:0007669"/>
    <property type="project" value="UniProtKB-EC"/>
</dbReference>
<comment type="catalytic activity">
    <reaction evidence="9">
        <text>propanoyl-CoA + hydrogencarbonate + ATP = (S)-methylmalonyl-CoA + ADP + phosphate + H(+)</text>
        <dbReference type="Rhea" id="RHEA:23720"/>
        <dbReference type="ChEBI" id="CHEBI:15378"/>
        <dbReference type="ChEBI" id="CHEBI:17544"/>
        <dbReference type="ChEBI" id="CHEBI:30616"/>
        <dbReference type="ChEBI" id="CHEBI:43474"/>
        <dbReference type="ChEBI" id="CHEBI:57327"/>
        <dbReference type="ChEBI" id="CHEBI:57392"/>
        <dbReference type="ChEBI" id="CHEBI:456216"/>
        <dbReference type="EC" id="6.4.1.3"/>
    </reaction>
    <physiologicalReaction direction="left-to-right" evidence="9">
        <dbReference type="Rhea" id="RHEA:23721"/>
    </physiologicalReaction>
</comment>
<dbReference type="FunFam" id="3.90.226.10:FF:000016">
    <property type="entry name" value="Propionyl-CoA carboxylase, beta subunit"/>
    <property type="match status" value="1"/>
</dbReference>
<feature type="domain" description="CoA carboxyltransferase C-terminal" evidence="11">
    <location>
        <begin position="292"/>
        <end position="544"/>
    </location>
</feature>
<dbReference type="OrthoDB" id="439921at2759"/>
<dbReference type="InterPro" id="IPR051047">
    <property type="entry name" value="AccD/PCCB"/>
</dbReference>
<dbReference type="PANTHER" id="PTHR43842:SF2">
    <property type="entry name" value="PROPIONYL-COA CARBOXYLASE BETA CHAIN, MITOCHONDRIAL"/>
    <property type="match status" value="1"/>
</dbReference>
<dbReference type="Proteomes" id="UP000274429">
    <property type="component" value="Unassembled WGS sequence"/>
</dbReference>
<evidence type="ECO:0000256" key="1">
    <source>
        <dbReference type="ARBA" id="ARBA00005060"/>
    </source>
</evidence>
<gene>
    <name evidence="12" type="ORF">TTAC_LOCUS9814</name>
</gene>
<sequence>MKQIMFSRSRGDQVLLANVVSRLRMIFRWRHSGVIMKDIVKRREQVLLGGGKERIDAQHGRGKLTARERLDILLDDDSFIEYDAFMEHSCTNFGMEKNKIPCDSVVTGHGKINGRSVFIYSQDFTVYGGSLGMVHSQKICKVMDQAMLIGAPIIGLNDSGGARIQEGVDSLAGYSEIFQRNIDASGVVPQISLIMGPCAGGAVYSPALMDFIFMVRDTSHLFITGPEVVKQVTNETVTQEELGGSEIHTTVSGVAHRAFDNEVEALLSLREFITFLPSSNHEAPPCRECHDPVDRLIPFLDYVVPKDPSTSYDMHKVIHAVVDESDFFELMPTFAPNLLTGFARLAGRPVGIIANQPTVAAGCIDINAAVKGARFVRFCDAFGFPLVNLVDVPGFLPGVGQEAGGIIRHGAKLIFAYCEASVPKVTVITRKAYGGAYCVMSSKHLRGDMNYAWPSAEIAVMGAKGAVPIVFRERLAAFESIATLEADYERAFAGPFPALARGYLDGIIEPRTTRARLCADLDLLKGKRLPSISLYPRKHANMPL</sequence>
<dbReference type="PROSITE" id="PS50989">
    <property type="entry name" value="COA_CT_CTER"/>
    <property type="match status" value="1"/>
</dbReference>
<evidence type="ECO:0000313" key="14">
    <source>
        <dbReference type="WBParaSite" id="TTAC_0000982901-mRNA-1"/>
    </source>
</evidence>
<feature type="domain" description="CoA carboxyltransferase N-terminal" evidence="10">
    <location>
        <begin position="32"/>
        <end position="288"/>
    </location>
</feature>
<evidence type="ECO:0000256" key="4">
    <source>
        <dbReference type="ARBA" id="ARBA00013050"/>
    </source>
</evidence>
<comment type="pathway">
    <text evidence="1">Metabolic intermediate metabolism; propanoyl-CoA degradation; succinyl-CoA from propanoyl-CoA: step 1/3.</text>
</comment>
<dbReference type="Gene3D" id="3.90.226.10">
    <property type="entry name" value="2-enoyl-CoA Hydratase, Chain A, domain 1"/>
    <property type="match status" value="2"/>
</dbReference>
<dbReference type="WBParaSite" id="TTAC_0000982901-mRNA-1">
    <property type="protein sequence ID" value="TTAC_0000982901-mRNA-1"/>
    <property type="gene ID" value="TTAC_0000982901"/>
</dbReference>
<protein>
    <recommendedName>
        <fullName evidence="6">Propionyl-CoA carboxylase beta chain, mitochondrial</fullName>
        <ecNumber evidence="4">6.4.1.3</ecNumber>
    </recommendedName>
    <alternativeName>
        <fullName evidence="7">Propanoyl-CoA:carbon dioxide ligase subunit beta</fullName>
    </alternativeName>
</protein>
<dbReference type="AlphaFoldDB" id="A0A0R3X8F4"/>
<accession>A0A0R3X8F4</accession>
<comment type="subunit">
    <text evidence="3">Acetyl-CoA carboxylase is a heterohexamer composed of biotin carboxyl carrier protein, biotin carboxylase and 2 subunits each of ACCase subunit alpha and ACCase plastid-coded subunit beta (accD).</text>
</comment>
<evidence type="ECO:0000313" key="12">
    <source>
        <dbReference type="EMBL" id="VDM34747.1"/>
    </source>
</evidence>
<dbReference type="InterPro" id="IPR029045">
    <property type="entry name" value="ClpP/crotonase-like_dom_sf"/>
</dbReference>
<dbReference type="PROSITE" id="PS50980">
    <property type="entry name" value="COA_CT_NTER"/>
    <property type="match status" value="1"/>
</dbReference>
<dbReference type="InterPro" id="IPR000438">
    <property type="entry name" value="Acetyl_CoA_COase_Trfase_b_su"/>
</dbReference>
<evidence type="ECO:0000256" key="2">
    <source>
        <dbReference type="ARBA" id="ARBA00006102"/>
    </source>
</evidence>
<dbReference type="SUPFAM" id="SSF52096">
    <property type="entry name" value="ClpP/crotonase"/>
    <property type="match status" value="2"/>
</dbReference>
<dbReference type="EMBL" id="UYWX01021073">
    <property type="protein sequence ID" value="VDM34747.1"/>
    <property type="molecule type" value="Genomic_DNA"/>
</dbReference>
<dbReference type="GO" id="GO:0009062">
    <property type="term" value="P:fatty acid catabolic process"/>
    <property type="evidence" value="ECO:0007669"/>
    <property type="project" value="UniProtKB-ARBA"/>
</dbReference>
<dbReference type="PANTHER" id="PTHR43842">
    <property type="entry name" value="PROPIONYL-COA CARBOXYLASE BETA CHAIN"/>
    <property type="match status" value="1"/>
</dbReference>
<reference evidence="12 13" key="2">
    <citation type="submission" date="2018-11" db="EMBL/GenBank/DDBJ databases">
        <authorList>
            <consortium name="Pathogen Informatics"/>
        </authorList>
    </citation>
    <scope>NUCLEOTIDE SEQUENCE [LARGE SCALE GENOMIC DNA]</scope>
</reference>
<keyword evidence="13" id="KW-1185">Reference proteome</keyword>
<reference evidence="14" key="1">
    <citation type="submission" date="2017-02" db="UniProtKB">
        <authorList>
            <consortium name="WormBaseParasite"/>
        </authorList>
    </citation>
    <scope>IDENTIFICATION</scope>
</reference>